<feature type="compositionally biased region" description="Basic residues" evidence="1">
    <location>
        <begin position="211"/>
        <end position="220"/>
    </location>
</feature>
<proteinExistence type="predicted"/>
<sequence length="242" mass="27197">MTEEVIEAIDKTLAAHRKHVPTNVLNEAYNSKRGRIYYATQVATEPPQILNGNPKKELQWRLQVLACNPQRPGDDLDPIPGGSYKVTPKRNYNGDYRPLPPPPWQPDAEEAQKPLEPGQRVVLRGLVDYPDFNGTEGIVQRFDSTLQVYEVRVRDGQKIVLVKVACHHVSRSDSAEESQEEPPLSLALPLQDEEQILSPPNNRSAVTRTSRSSRHTRSTKSSHVETLESLHINEGKSEEASQ</sequence>
<dbReference type="OrthoDB" id="10646321at2759"/>
<dbReference type="AlphaFoldDB" id="A0A1Q9E6P1"/>
<feature type="region of interest" description="Disordered" evidence="1">
    <location>
        <begin position="192"/>
        <end position="242"/>
    </location>
</feature>
<protein>
    <submittedName>
        <fullName evidence="2">GTPase Der</fullName>
    </submittedName>
</protein>
<feature type="compositionally biased region" description="Basic and acidic residues" evidence="1">
    <location>
        <begin position="222"/>
        <end position="242"/>
    </location>
</feature>
<accession>A0A1Q9E6P1</accession>
<reference evidence="2 3" key="1">
    <citation type="submission" date="2016-02" db="EMBL/GenBank/DDBJ databases">
        <title>Genome analysis of coral dinoflagellate symbionts highlights evolutionary adaptations to a symbiotic lifestyle.</title>
        <authorList>
            <person name="Aranda M."/>
            <person name="Li Y."/>
            <person name="Liew Y.J."/>
            <person name="Baumgarten S."/>
            <person name="Simakov O."/>
            <person name="Wilson M."/>
            <person name="Piel J."/>
            <person name="Ashoor H."/>
            <person name="Bougouffa S."/>
            <person name="Bajic V.B."/>
            <person name="Ryu T."/>
            <person name="Ravasi T."/>
            <person name="Bayer T."/>
            <person name="Micklem G."/>
            <person name="Kim H."/>
            <person name="Bhak J."/>
            <person name="Lajeunesse T.C."/>
            <person name="Voolstra C.R."/>
        </authorList>
    </citation>
    <scope>NUCLEOTIDE SEQUENCE [LARGE SCALE GENOMIC DNA]</scope>
    <source>
        <strain evidence="2 3">CCMP2467</strain>
    </source>
</reference>
<keyword evidence="3" id="KW-1185">Reference proteome</keyword>
<dbReference type="EMBL" id="LSRX01000247">
    <property type="protein sequence ID" value="OLQ03085.1"/>
    <property type="molecule type" value="Genomic_DNA"/>
</dbReference>
<feature type="region of interest" description="Disordered" evidence="1">
    <location>
        <begin position="88"/>
        <end position="113"/>
    </location>
</feature>
<evidence type="ECO:0000313" key="3">
    <source>
        <dbReference type="Proteomes" id="UP000186817"/>
    </source>
</evidence>
<gene>
    <name evidence="2" type="primary">der</name>
    <name evidence="2" type="ORF">AK812_SmicGene14018</name>
</gene>
<comment type="caution">
    <text evidence="2">The sequence shown here is derived from an EMBL/GenBank/DDBJ whole genome shotgun (WGS) entry which is preliminary data.</text>
</comment>
<organism evidence="2 3">
    <name type="scientific">Symbiodinium microadriaticum</name>
    <name type="common">Dinoflagellate</name>
    <name type="synonym">Zooxanthella microadriatica</name>
    <dbReference type="NCBI Taxonomy" id="2951"/>
    <lineage>
        <taxon>Eukaryota</taxon>
        <taxon>Sar</taxon>
        <taxon>Alveolata</taxon>
        <taxon>Dinophyceae</taxon>
        <taxon>Suessiales</taxon>
        <taxon>Symbiodiniaceae</taxon>
        <taxon>Symbiodinium</taxon>
    </lineage>
</organism>
<dbReference type="Proteomes" id="UP000186817">
    <property type="component" value="Unassembled WGS sequence"/>
</dbReference>
<name>A0A1Q9E6P1_SYMMI</name>
<evidence type="ECO:0000256" key="1">
    <source>
        <dbReference type="SAM" id="MobiDB-lite"/>
    </source>
</evidence>
<evidence type="ECO:0000313" key="2">
    <source>
        <dbReference type="EMBL" id="OLQ03085.1"/>
    </source>
</evidence>